<dbReference type="EMBL" id="NOJY02000008">
    <property type="protein sequence ID" value="RDY28179.1"/>
    <property type="molecule type" value="Genomic_DNA"/>
</dbReference>
<evidence type="ECO:0000313" key="2">
    <source>
        <dbReference type="EMBL" id="RDY28179.1"/>
    </source>
</evidence>
<protein>
    <submittedName>
        <fullName evidence="2">Uncharacterized protein</fullName>
    </submittedName>
</protein>
<keyword evidence="3" id="KW-1185">Reference proteome</keyword>
<accession>A0A371J5Z5</accession>
<sequence>MDVVEMVRMVVGIFLVIYGLGVSAYQEFHDVKYVDQHNGVINGIFCIVAGILCCATTIQRGVIIGVIAIPLWGLEQIIIDKIKASNRHINKIEK</sequence>
<dbReference type="Proteomes" id="UP000215694">
    <property type="component" value="Unassembled WGS sequence"/>
</dbReference>
<dbReference type="AlphaFoldDB" id="A0A371J5Z5"/>
<keyword evidence="1" id="KW-0472">Membrane</keyword>
<name>A0A371J5Z5_9FIRM</name>
<evidence type="ECO:0000313" key="3">
    <source>
        <dbReference type="Proteomes" id="UP000215694"/>
    </source>
</evidence>
<evidence type="ECO:0000256" key="1">
    <source>
        <dbReference type="SAM" id="Phobius"/>
    </source>
</evidence>
<proteinExistence type="predicted"/>
<reference evidence="2 3" key="1">
    <citation type="journal article" date="2017" name="Genome Announc.">
        <title>Draft Genome Sequence of Romboutsia weinsteinii sp. nov. Strain CCRI-19649(T) Isolated from Surface Water.</title>
        <authorList>
            <person name="Maheux A.F."/>
            <person name="Boudreau D.K."/>
            <person name="Berube E."/>
            <person name="Boissinot M."/>
            <person name="Cantin P."/>
            <person name="Raymond F."/>
            <person name="Corbeil J."/>
            <person name="Omar R.F."/>
            <person name="Bergeron M.G."/>
        </authorList>
    </citation>
    <scope>NUCLEOTIDE SEQUENCE [LARGE SCALE GENOMIC DNA]</scope>
    <source>
        <strain evidence="2 3">CCRI-19649</strain>
    </source>
</reference>
<gene>
    <name evidence="2" type="ORF">CHL78_006210</name>
</gene>
<keyword evidence="1" id="KW-1133">Transmembrane helix</keyword>
<feature type="transmembrane region" description="Helical" evidence="1">
    <location>
        <begin position="40"/>
        <end position="73"/>
    </location>
</feature>
<comment type="caution">
    <text evidence="2">The sequence shown here is derived from an EMBL/GenBank/DDBJ whole genome shotgun (WGS) entry which is preliminary data.</text>
</comment>
<dbReference type="OrthoDB" id="1758077at2"/>
<organism evidence="2 3">
    <name type="scientific">Romboutsia weinsteinii</name>
    <dbReference type="NCBI Taxonomy" id="2020949"/>
    <lineage>
        <taxon>Bacteria</taxon>
        <taxon>Bacillati</taxon>
        <taxon>Bacillota</taxon>
        <taxon>Clostridia</taxon>
        <taxon>Peptostreptococcales</taxon>
        <taxon>Peptostreptococcaceae</taxon>
        <taxon>Romboutsia</taxon>
    </lineage>
</organism>
<dbReference type="RefSeq" id="WP_094369414.1">
    <property type="nucleotide sequence ID" value="NZ_NOJY02000008.1"/>
</dbReference>
<keyword evidence="1" id="KW-0812">Transmembrane</keyword>